<gene>
    <name evidence="4" type="ORF">SAMN04488244_10678</name>
</gene>
<protein>
    <submittedName>
        <fullName evidence="4">NADPH:quinone reductase</fullName>
    </submittedName>
</protein>
<dbReference type="SMART" id="SM00829">
    <property type="entry name" value="PKS_ER"/>
    <property type="match status" value="1"/>
</dbReference>
<dbReference type="InterPro" id="IPR013154">
    <property type="entry name" value="ADH-like_N"/>
</dbReference>
<dbReference type="RefSeq" id="WP_103879972.1">
    <property type="nucleotide sequence ID" value="NZ_FNVG01000006.1"/>
</dbReference>
<dbReference type="AlphaFoldDB" id="A0A1H5WW11"/>
<dbReference type="Pfam" id="PF00107">
    <property type="entry name" value="ADH_zinc_N"/>
    <property type="match status" value="1"/>
</dbReference>
<dbReference type="GO" id="GO:0003960">
    <property type="term" value="F:quinone reductase (NADPH) activity"/>
    <property type="evidence" value="ECO:0007669"/>
    <property type="project" value="TreeGrafter"/>
</dbReference>
<dbReference type="InterPro" id="IPR013149">
    <property type="entry name" value="ADH-like_C"/>
</dbReference>
<evidence type="ECO:0000313" key="4">
    <source>
        <dbReference type="EMBL" id="SEG03147.1"/>
    </source>
</evidence>
<keyword evidence="2" id="KW-0560">Oxidoreductase</keyword>
<feature type="domain" description="Enoyl reductase (ER)" evidence="3">
    <location>
        <begin position="8"/>
        <end position="325"/>
    </location>
</feature>
<evidence type="ECO:0000256" key="2">
    <source>
        <dbReference type="ARBA" id="ARBA00023002"/>
    </source>
</evidence>
<dbReference type="Pfam" id="PF08240">
    <property type="entry name" value="ADH_N"/>
    <property type="match status" value="1"/>
</dbReference>
<dbReference type="PANTHER" id="PTHR48106:SF7">
    <property type="entry name" value="DEHYDROGENASE, ZINC-CONTAINING, PUTATIVE (AFU_ORTHOLOGUE AFUA_5G10220)-RELATED"/>
    <property type="match status" value="1"/>
</dbReference>
<dbReference type="InterPro" id="IPR011032">
    <property type="entry name" value="GroES-like_sf"/>
</dbReference>
<dbReference type="OrthoDB" id="9771084at2"/>
<dbReference type="SUPFAM" id="SSF50129">
    <property type="entry name" value="GroES-like"/>
    <property type="match status" value="1"/>
</dbReference>
<organism evidence="4 5">
    <name type="scientific">Vibrio hangzhouensis</name>
    <dbReference type="NCBI Taxonomy" id="462991"/>
    <lineage>
        <taxon>Bacteria</taxon>
        <taxon>Pseudomonadati</taxon>
        <taxon>Pseudomonadota</taxon>
        <taxon>Gammaproteobacteria</taxon>
        <taxon>Vibrionales</taxon>
        <taxon>Vibrionaceae</taxon>
        <taxon>Vibrio</taxon>
    </lineage>
</organism>
<keyword evidence="1" id="KW-0521">NADP</keyword>
<dbReference type="EMBL" id="FNVG01000006">
    <property type="protein sequence ID" value="SEG03147.1"/>
    <property type="molecule type" value="Genomic_DNA"/>
</dbReference>
<dbReference type="GO" id="GO:0035925">
    <property type="term" value="F:mRNA 3'-UTR AU-rich region binding"/>
    <property type="evidence" value="ECO:0007669"/>
    <property type="project" value="TreeGrafter"/>
</dbReference>
<dbReference type="CDD" id="cd08271">
    <property type="entry name" value="MDR5"/>
    <property type="match status" value="1"/>
</dbReference>
<accession>A0A1H5WW11</accession>
<sequence length="329" mass="35475">MKALTYHAASDDFVVTQLDIPELETDYDVLVRVTAIGLNPVDAKIHLWKSLAFRMDDSFVPGLDVSGVIVALGNKVTGWNIGDSVLYHGNMRRSHGGLAEYAIHDARTLTRHPKVDSTIAAATPCAGWTAMRALVDRLAIEEQESIFIAGGSGGVGSFAIQLAKYYGVGKIITTCSEANHDFVRMLGATDAIDYRNANVVDRVLMLTNGLGVDVSLDCVGGDSDILCASVLGFEGQMVELVQPTRPERYPDAFLKGLTFHQLSLGSGHVNGPTGMNDIVETGERFNMLLEKGMITVPRIQVISLSQAGDALKQLRSQRTVGKIVVSLSR</sequence>
<dbReference type="Gene3D" id="3.90.180.10">
    <property type="entry name" value="Medium-chain alcohol dehydrogenases, catalytic domain"/>
    <property type="match status" value="1"/>
</dbReference>
<dbReference type="PANTHER" id="PTHR48106">
    <property type="entry name" value="QUINONE OXIDOREDUCTASE PIG3-RELATED"/>
    <property type="match status" value="1"/>
</dbReference>
<dbReference type="InterPro" id="IPR036291">
    <property type="entry name" value="NAD(P)-bd_dom_sf"/>
</dbReference>
<dbReference type="InterPro" id="IPR020843">
    <property type="entry name" value="ER"/>
</dbReference>
<dbReference type="Gene3D" id="3.40.50.720">
    <property type="entry name" value="NAD(P)-binding Rossmann-like Domain"/>
    <property type="match status" value="1"/>
</dbReference>
<evidence type="ECO:0000313" key="5">
    <source>
        <dbReference type="Proteomes" id="UP000236721"/>
    </source>
</evidence>
<dbReference type="GO" id="GO:0005829">
    <property type="term" value="C:cytosol"/>
    <property type="evidence" value="ECO:0007669"/>
    <property type="project" value="TreeGrafter"/>
</dbReference>
<keyword evidence="5" id="KW-1185">Reference proteome</keyword>
<reference evidence="5" key="1">
    <citation type="submission" date="2016-10" db="EMBL/GenBank/DDBJ databases">
        <authorList>
            <person name="Varghese N."/>
            <person name="Submissions S."/>
        </authorList>
    </citation>
    <scope>NUCLEOTIDE SEQUENCE [LARGE SCALE GENOMIC DNA]</scope>
    <source>
        <strain evidence="5">CGMCC 1.7062</strain>
    </source>
</reference>
<dbReference type="SUPFAM" id="SSF51735">
    <property type="entry name" value="NAD(P)-binding Rossmann-fold domains"/>
    <property type="match status" value="1"/>
</dbReference>
<name>A0A1H5WW11_9VIBR</name>
<dbReference type="GO" id="GO:0070402">
    <property type="term" value="F:NADPH binding"/>
    <property type="evidence" value="ECO:0007669"/>
    <property type="project" value="TreeGrafter"/>
</dbReference>
<dbReference type="Proteomes" id="UP000236721">
    <property type="component" value="Unassembled WGS sequence"/>
</dbReference>
<evidence type="ECO:0000259" key="3">
    <source>
        <dbReference type="SMART" id="SM00829"/>
    </source>
</evidence>
<proteinExistence type="predicted"/>
<evidence type="ECO:0000256" key="1">
    <source>
        <dbReference type="ARBA" id="ARBA00022857"/>
    </source>
</evidence>